<organism evidence="1 2">
    <name type="scientific">Mycena alexandri</name>
    <dbReference type="NCBI Taxonomy" id="1745969"/>
    <lineage>
        <taxon>Eukaryota</taxon>
        <taxon>Fungi</taxon>
        <taxon>Dikarya</taxon>
        <taxon>Basidiomycota</taxon>
        <taxon>Agaricomycotina</taxon>
        <taxon>Agaricomycetes</taxon>
        <taxon>Agaricomycetidae</taxon>
        <taxon>Agaricales</taxon>
        <taxon>Marasmiineae</taxon>
        <taxon>Mycenaceae</taxon>
        <taxon>Mycena</taxon>
    </lineage>
</organism>
<comment type="caution">
    <text evidence="1">The sequence shown here is derived from an EMBL/GenBank/DDBJ whole genome shotgun (WGS) entry which is preliminary data.</text>
</comment>
<evidence type="ECO:0000313" key="1">
    <source>
        <dbReference type="EMBL" id="KAJ7038728.1"/>
    </source>
</evidence>
<dbReference type="AlphaFoldDB" id="A0AAD6T3F6"/>
<dbReference type="EMBL" id="JARJCM010000030">
    <property type="protein sequence ID" value="KAJ7038728.1"/>
    <property type="molecule type" value="Genomic_DNA"/>
</dbReference>
<reference evidence="1" key="1">
    <citation type="submission" date="2023-03" db="EMBL/GenBank/DDBJ databases">
        <title>Massive genome expansion in bonnet fungi (Mycena s.s.) driven by repeated elements and novel gene families across ecological guilds.</title>
        <authorList>
            <consortium name="Lawrence Berkeley National Laboratory"/>
            <person name="Harder C.B."/>
            <person name="Miyauchi S."/>
            <person name="Viragh M."/>
            <person name="Kuo A."/>
            <person name="Thoen E."/>
            <person name="Andreopoulos B."/>
            <person name="Lu D."/>
            <person name="Skrede I."/>
            <person name="Drula E."/>
            <person name="Henrissat B."/>
            <person name="Morin E."/>
            <person name="Kohler A."/>
            <person name="Barry K."/>
            <person name="LaButti K."/>
            <person name="Morin E."/>
            <person name="Salamov A."/>
            <person name="Lipzen A."/>
            <person name="Mereny Z."/>
            <person name="Hegedus B."/>
            <person name="Baldrian P."/>
            <person name="Stursova M."/>
            <person name="Weitz H."/>
            <person name="Taylor A."/>
            <person name="Grigoriev I.V."/>
            <person name="Nagy L.G."/>
            <person name="Martin F."/>
            <person name="Kauserud H."/>
        </authorList>
    </citation>
    <scope>NUCLEOTIDE SEQUENCE</scope>
    <source>
        <strain evidence="1">CBHHK200</strain>
    </source>
</reference>
<evidence type="ECO:0000313" key="2">
    <source>
        <dbReference type="Proteomes" id="UP001218188"/>
    </source>
</evidence>
<protein>
    <submittedName>
        <fullName evidence="1">Uncharacterized protein</fullName>
    </submittedName>
</protein>
<sequence length="314" mass="34657">MTQRKKHGDQGGLEVNTSVGLSIHTCNPRYELENERVGTRGVKIESSKETDIGEPRAVQRWELRENFERLINVSGANCVIKCQNLGRLHRQELPVDEGDVRDPGEHIYESNTKELGWSKRNRTQKDLPSRTTNGELAVYGGDARNPKEYICERPATNTRDHALAVHGGYAQDREEHICVRIGLVAPKSRLTFFTCESSRTSETPGVDDRAGWLQKMWDATNGSAPPSCAGTNQVSAPPSCAGTAPPARCLRPRRAQDRSPNHVPAPPTCADTIHVARLRRHLAQTPLASPRSPSCCRGQDEVTNVTCHIGAKAF</sequence>
<proteinExistence type="predicted"/>
<dbReference type="Proteomes" id="UP001218188">
    <property type="component" value="Unassembled WGS sequence"/>
</dbReference>
<gene>
    <name evidence="1" type="ORF">C8F04DRAFT_1179405</name>
</gene>
<accession>A0AAD6T3F6</accession>
<name>A0AAD6T3F6_9AGAR</name>
<keyword evidence="2" id="KW-1185">Reference proteome</keyword>